<evidence type="ECO:0000256" key="1">
    <source>
        <dbReference type="ARBA" id="ARBA00004196"/>
    </source>
</evidence>
<dbReference type="InterPro" id="IPR028082">
    <property type="entry name" value="Peripla_BP_I"/>
</dbReference>
<evidence type="ECO:0000313" key="5">
    <source>
        <dbReference type="EMBL" id="MCZ8379344.1"/>
    </source>
</evidence>
<gene>
    <name evidence="5" type="ORF">O6P37_10750</name>
</gene>
<dbReference type="PANTHER" id="PTHR30036">
    <property type="entry name" value="D-XYLOSE-BINDING PERIPLASMIC PROTEIN"/>
    <property type="match status" value="1"/>
</dbReference>
<dbReference type="Proteomes" id="UP001142153">
    <property type="component" value="Unassembled WGS sequence"/>
</dbReference>
<comment type="similarity">
    <text evidence="2">Belongs to the bacterial solute-binding protein 2 family.</text>
</comment>
<keyword evidence="6" id="KW-1185">Reference proteome</keyword>
<proteinExistence type="inferred from homology"/>
<accession>A0ABT4PS69</accession>
<dbReference type="SUPFAM" id="SSF53822">
    <property type="entry name" value="Periplasmic binding protein-like I"/>
    <property type="match status" value="1"/>
</dbReference>
<evidence type="ECO:0000256" key="2">
    <source>
        <dbReference type="ARBA" id="ARBA00007639"/>
    </source>
</evidence>
<comment type="subcellular location">
    <subcellularLocation>
        <location evidence="1">Cell envelope</location>
    </subcellularLocation>
</comment>
<dbReference type="InterPro" id="IPR050555">
    <property type="entry name" value="Bact_Solute-Bind_Prot2"/>
</dbReference>
<sequence length="351" mass="37109">MRDRRMALLVALGVAATAIVGCGSGGDGGDDAGSSSAPADDAGQDPKDMTMVNVVKIKGIPWFDRMAEGDASFAARTGVQTRQEGADDTSPEKQRQIIAELIPQKPTAITVVPNSPEALHAVLGQARGQGIKVVSHEATGIQNVDIDIEAFDNAAFGERIMQNLAQCMGERGEYVQFIGEPTAKTHMQWVTAAHDLQVAEFPDMARVGDPIESADDEQIAYDKAKQLLAQNPGIKGFQGSAANDVPGIARAVREAGRQNQICVMGTSVPSSAAEQLADGSVDKIFFWDPALAGEAQLQIALMLAQGRPIEAGTDLGIPGYESLTKMDGYDNVYVGDASLEADAKTVSQYDF</sequence>
<evidence type="ECO:0000313" key="6">
    <source>
        <dbReference type="Proteomes" id="UP001142153"/>
    </source>
</evidence>
<feature type="domain" description="Periplasmic binding protein" evidence="4">
    <location>
        <begin position="54"/>
        <end position="307"/>
    </location>
</feature>
<dbReference type="InterPro" id="IPR025997">
    <property type="entry name" value="SBP_2_dom"/>
</dbReference>
<dbReference type="Pfam" id="PF13407">
    <property type="entry name" value="Peripla_BP_4"/>
    <property type="match status" value="1"/>
</dbReference>
<dbReference type="RefSeq" id="WP_269894034.1">
    <property type="nucleotide sequence ID" value="NZ_JAPZPY010000003.1"/>
</dbReference>
<name>A0ABT4PS69_9MYCO</name>
<feature type="compositionally biased region" description="Low complexity" evidence="3">
    <location>
        <begin position="32"/>
        <end position="41"/>
    </location>
</feature>
<comment type="caution">
    <text evidence="5">The sequence shown here is derived from an EMBL/GenBank/DDBJ whole genome shotgun (WGS) entry which is preliminary data.</text>
</comment>
<dbReference type="Gene3D" id="3.40.50.2300">
    <property type="match status" value="2"/>
</dbReference>
<evidence type="ECO:0000259" key="4">
    <source>
        <dbReference type="Pfam" id="PF13407"/>
    </source>
</evidence>
<dbReference type="PROSITE" id="PS51257">
    <property type="entry name" value="PROKAR_LIPOPROTEIN"/>
    <property type="match status" value="1"/>
</dbReference>
<organism evidence="5 6">
    <name type="scientific">Mycobacterium hippophais</name>
    <dbReference type="NCBI Taxonomy" id="3016340"/>
    <lineage>
        <taxon>Bacteria</taxon>
        <taxon>Bacillati</taxon>
        <taxon>Actinomycetota</taxon>
        <taxon>Actinomycetes</taxon>
        <taxon>Mycobacteriales</taxon>
        <taxon>Mycobacteriaceae</taxon>
        <taxon>Mycobacterium</taxon>
    </lineage>
</organism>
<protein>
    <submittedName>
        <fullName evidence="5">Substrate-binding domain-containing protein</fullName>
    </submittedName>
</protein>
<dbReference type="EMBL" id="JAPZPY010000003">
    <property type="protein sequence ID" value="MCZ8379344.1"/>
    <property type="molecule type" value="Genomic_DNA"/>
</dbReference>
<evidence type="ECO:0000256" key="3">
    <source>
        <dbReference type="SAM" id="MobiDB-lite"/>
    </source>
</evidence>
<reference evidence="5" key="1">
    <citation type="submission" date="2022-12" db="EMBL/GenBank/DDBJ databases">
        <authorList>
            <person name="Deng Y."/>
            <person name="Zhang Y.-Q."/>
        </authorList>
    </citation>
    <scope>NUCLEOTIDE SEQUENCE</scope>
    <source>
        <strain evidence="5">CPCC 205372</strain>
    </source>
</reference>
<dbReference type="PANTHER" id="PTHR30036:SF7">
    <property type="entry name" value="ABC TRANSPORTER PERIPLASMIC-BINDING PROTEIN YPHF"/>
    <property type="match status" value="1"/>
</dbReference>
<feature type="region of interest" description="Disordered" evidence="3">
    <location>
        <begin position="27"/>
        <end position="47"/>
    </location>
</feature>